<protein>
    <submittedName>
        <fullName evidence="1">Uncharacterized protein</fullName>
    </submittedName>
</protein>
<dbReference type="AlphaFoldDB" id="A0A0F9SCL6"/>
<dbReference type="EMBL" id="LAZR01000707">
    <property type="protein sequence ID" value="KKN60032.1"/>
    <property type="molecule type" value="Genomic_DNA"/>
</dbReference>
<sequence>MPALDYNILYFWRIDSVNDDGVTEGDEWYFATIVFYPPIPSWNPVDGGNGQGPPGVDDPPGIEGTDWVWSGLNNMITIRRLVAVAKGTLYYET</sequence>
<organism evidence="1">
    <name type="scientific">marine sediment metagenome</name>
    <dbReference type="NCBI Taxonomy" id="412755"/>
    <lineage>
        <taxon>unclassified sequences</taxon>
        <taxon>metagenomes</taxon>
        <taxon>ecological metagenomes</taxon>
    </lineage>
</organism>
<gene>
    <name evidence="1" type="ORF">LCGC14_0536190</name>
</gene>
<name>A0A0F9SCL6_9ZZZZ</name>
<evidence type="ECO:0000313" key="1">
    <source>
        <dbReference type="EMBL" id="KKN60032.1"/>
    </source>
</evidence>
<comment type="caution">
    <text evidence="1">The sequence shown here is derived from an EMBL/GenBank/DDBJ whole genome shotgun (WGS) entry which is preliminary data.</text>
</comment>
<reference evidence="1" key="1">
    <citation type="journal article" date="2015" name="Nature">
        <title>Complex archaea that bridge the gap between prokaryotes and eukaryotes.</title>
        <authorList>
            <person name="Spang A."/>
            <person name="Saw J.H."/>
            <person name="Jorgensen S.L."/>
            <person name="Zaremba-Niedzwiedzka K."/>
            <person name="Martijn J."/>
            <person name="Lind A.E."/>
            <person name="van Eijk R."/>
            <person name="Schleper C."/>
            <person name="Guy L."/>
            <person name="Ettema T.J."/>
        </authorList>
    </citation>
    <scope>NUCLEOTIDE SEQUENCE</scope>
</reference>
<accession>A0A0F9SCL6</accession>
<proteinExistence type="predicted"/>